<name>A0A9W6WL93_9STRA</name>
<dbReference type="InterPro" id="IPR011011">
    <property type="entry name" value="Znf_FYVE_PHD"/>
</dbReference>
<dbReference type="PANTHER" id="PTHR13510">
    <property type="entry name" value="FYVE-FINGER-CONTAINING RAB5 EFFECTOR PROTEIN RABENOSYN-5-RELATED"/>
    <property type="match status" value="1"/>
</dbReference>
<dbReference type="InterPro" id="IPR017455">
    <property type="entry name" value="Znf_FYVE-rel"/>
</dbReference>
<keyword evidence="2 4" id="KW-0863">Zinc-finger</keyword>
<dbReference type="GO" id="GO:0008270">
    <property type="term" value="F:zinc ion binding"/>
    <property type="evidence" value="ECO:0007669"/>
    <property type="project" value="UniProtKB-KW"/>
</dbReference>
<feature type="domain" description="FYVE-type" evidence="6">
    <location>
        <begin position="453"/>
        <end position="513"/>
    </location>
</feature>
<evidence type="ECO:0000256" key="3">
    <source>
        <dbReference type="ARBA" id="ARBA00022833"/>
    </source>
</evidence>
<dbReference type="PROSITE" id="PS50178">
    <property type="entry name" value="ZF_FYVE"/>
    <property type="match status" value="1"/>
</dbReference>
<evidence type="ECO:0000256" key="1">
    <source>
        <dbReference type="ARBA" id="ARBA00022723"/>
    </source>
</evidence>
<feature type="region of interest" description="Disordered" evidence="5">
    <location>
        <begin position="1"/>
        <end position="123"/>
    </location>
</feature>
<feature type="compositionally biased region" description="Basic and acidic residues" evidence="5">
    <location>
        <begin position="106"/>
        <end position="116"/>
    </location>
</feature>
<dbReference type="InterPro" id="IPR000306">
    <property type="entry name" value="Znf_FYVE"/>
</dbReference>
<sequence>MSTGQTRRSDLVESRWGVGSGVKLLSQPARHSTSNFHQTLRPVEQTTRPFESTIMPLKQIKPYPHPSRDHTRSSEQQLDQPRQPQQMQRHSMASLPRKPSHRPQARRRESIVERTSRPVPNHRVIATHETQQLQRQSQHISSHRASSVELRPLNRISNHRTSAPHVQKPVQPPPQDPLRLSDLVHHPTVCENYVDMADSRRRKIMARMNESVQVTMAAMLPDGLDKKQWMLKLKLEKKNITCYVDEANATPGQTRICCVSHTHATVDELMSLFLPTDQEALTRNNKVLHDNLAEARVLSVLREPTKKRPMKSMYVRYSRFQTPCPLTKRETCVAVATDMICQPDGSTIGYCLWDSVNDIEFAGAAGESSSTFRSGFFFHHSRRGQPTSEEMTLGQTKIMYMVGMEAGGALASGLTTRLQMEKSGSILKRLCSHLRQKHFDSRTFVTKTQWSSKCSAKSCHQCDKSFQVLSNRVNCHACGQVVCRSCVSKESVEVHSIGLVTMHICFSCIEKAGLPAPASVQRARSSFRKRRLHSDTASMLRISVRSQTQSPTRQSVSDVDVDFLDDDDDPESGEWAITTLGVPVRT</sequence>
<keyword evidence="1" id="KW-0479">Metal-binding</keyword>
<keyword evidence="3" id="KW-0862">Zinc</keyword>
<evidence type="ECO:0000256" key="5">
    <source>
        <dbReference type="SAM" id="MobiDB-lite"/>
    </source>
</evidence>
<dbReference type="SUPFAM" id="SSF57903">
    <property type="entry name" value="FYVE/PHD zinc finger"/>
    <property type="match status" value="1"/>
</dbReference>
<organism evidence="7 8">
    <name type="scientific">Phytophthora lilii</name>
    <dbReference type="NCBI Taxonomy" id="2077276"/>
    <lineage>
        <taxon>Eukaryota</taxon>
        <taxon>Sar</taxon>
        <taxon>Stramenopiles</taxon>
        <taxon>Oomycota</taxon>
        <taxon>Peronosporomycetes</taxon>
        <taxon>Peronosporales</taxon>
        <taxon>Peronosporaceae</taxon>
        <taxon>Phytophthora</taxon>
    </lineage>
</organism>
<dbReference type="InterPro" id="IPR023393">
    <property type="entry name" value="START-like_dom_sf"/>
</dbReference>
<dbReference type="Gene3D" id="3.30.40.10">
    <property type="entry name" value="Zinc/RING finger domain, C3HC4 (zinc finger)"/>
    <property type="match status" value="1"/>
</dbReference>
<gene>
    <name evidence="7" type="ORF">Plil01_000655100</name>
</gene>
<reference evidence="7" key="1">
    <citation type="submission" date="2023-04" db="EMBL/GenBank/DDBJ databases">
        <title>Phytophthora lilii NBRC 32176.</title>
        <authorList>
            <person name="Ichikawa N."/>
            <person name="Sato H."/>
            <person name="Tonouchi N."/>
        </authorList>
    </citation>
    <scope>NUCLEOTIDE SEQUENCE</scope>
    <source>
        <strain evidence="7">NBRC 32176</strain>
    </source>
</reference>
<evidence type="ECO:0000313" key="8">
    <source>
        <dbReference type="Proteomes" id="UP001165083"/>
    </source>
</evidence>
<comment type="caution">
    <text evidence="7">The sequence shown here is derived from an EMBL/GenBank/DDBJ whole genome shotgun (WGS) entry which is preliminary data.</text>
</comment>
<protein>
    <submittedName>
        <fullName evidence="7">Unnamed protein product</fullName>
    </submittedName>
</protein>
<keyword evidence="8" id="KW-1185">Reference proteome</keyword>
<evidence type="ECO:0000313" key="7">
    <source>
        <dbReference type="EMBL" id="GMF17763.1"/>
    </source>
</evidence>
<accession>A0A9W6WL93</accession>
<dbReference type="InterPro" id="IPR013083">
    <property type="entry name" value="Znf_RING/FYVE/PHD"/>
</dbReference>
<dbReference type="AlphaFoldDB" id="A0A9W6WL93"/>
<dbReference type="Pfam" id="PF01363">
    <property type="entry name" value="FYVE"/>
    <property type="match status" value="1"/>
</dbReference>
<dbReference type="SMART" id="SM00064">
    <property type="entry name" value="FYVE"/>
    <property type="match status" value="1"/>
</dbReference>
<dbReference type="OrthoDB" id="116827at2759"/>
<dbReference type="Gene3D" id="3.30.530.20">
    <property type="match status" value="1"/>
</dbReference>
<dbReference type="PANTHER" id="PTHR13510:SF44">
    <property type="entry name" value="RABENOSYN-5"/>
    <property type="match status" value="1"/>
</dbReference>
<feature type="compositionally biased region" description="Polar residues" evidence="5">
    <location>
        <begin position="29"/>
        <end position="50"/>
    </location>
</feature>
<dbReference type="EMBL" id="BSXW01000294">
    <property type="protein sequence ID" value="GMF17763.1"/>
    <property type="molecule type" value="Genomic_DNA"/>
</dbReference>
<dbReference type="Proteomes" id="UP001165083">
    <property type="component" value="Unassembled WGS sequence"/>
</dbReference>
<proteinExistence type="predicted"/>
<dbReference type="CDD" id="cd00065">
    <property type="entry name" value="FYVE_like_SF"/>
    <property type="match status" value="1"/>
</dbReference>
<dbReference type="InterPro" id="IPR052727">
    <property type="entry name" value="Rab4/Rab5_effector"/>
</dbReference>
<evidence type="ECO:0000256" key="2">
    <source>
        <dbReference type="ARBA" id="ARBA00022771"/>
    </source>
</evidence>
<feature type="compositionally biased region" description="Low complexity" evidence="5">
    <location>
        <begin position="76"/>
        <end position="89"/>
    </location>
</feature>
<evidence type="ECO:0000259" key="6">
    <source>
        <dbReference type="PROSITE" id="PS50178"/>
    </source>
</evidence>
<evidence type="ECO:0000256" key="4">
    <source>
        <dbReference type="PROSITE-ProRule" id="PRU00091"/>
    </source>
</evidence>